<proteinExistence type="predicted"/>
<feature type="chain" id="PRO_5046933453" description="Secreted protein" evidence="1">
    <location>
        <begin position="32"/>
        <end position="171"/>
    </location>
</feature>
<organism evidence="2 3">
    <name type="scientific">Phyllosticta paracitricarpa</name>
    <dbReference type="NCBI Taxonomy" id="2016321"/>
    <lineage>
        <taxon>Eukaryota</taxon>
        <taxon>Fungi</taxon>
        <taxon>Dikarya</taxon>
        <taxon>Ascomycota</taxon>
        <taxon>Pezizomycotina</taxon>
        <taxon>Dothideomycetes</taxon>
        <taxon>Dothideomycetes incertae sedis</taxon>
        <taxon>Botryosphaeriales</taxon>
        <taxon>Phyllostictaceae</taxon>
        <taxon>Phyllosticta</taxon>
    </lineage>
</organism>
<evidence type="ECO:0000313" key="2">
    <source>
        <dbReference type="EMBL" id="KAK7611115.1"/>
    </source>
</evidence>
<evidence type="ECO:0008006" key="4">
    <source>
        <dbReference type="Google" id="ProtNLM"/>
    </source>
</evidence>
<evidence type="ECO:0000313" key="3">
    <source>
        <dbReference type="Proteomes" id="UP001367316"/>
    </source>
</evidence>
<feature type="signal peptide" evidence="1">
    <location>
        <begin position="1"/>
        <end position="31"/>
    </location>
</feature>
<keyword evidence="1" id="KW-0732">Signal</keyword>
<protein>
    <recommendedName>
        <fullName evidence="4">Secreted protein</fullName>
    </recommendedName>
</protein>
<gene>
    <name evidence="2" type="ORF">JOL62DRAFT_89878</name>
</gene>
<comment type="caution">
    <text evidence="2">The sequence shown here is derived from an EMBL/GenBank/DDBJ whole genome shotgun (WGS) entry which is preliminary data.</text>
</comment>
<dbReference type="Proteomes" id="UP001367316">
    <property type="component" value="Unassembled WGS sequence"/>
</dbReference>
<evidence type="ECO:0000256" key="1">
    <source>
        <dbReference type="SAM" id="SignalP"/>
    </source>
</evidence>
<name>A0ABR1N7C6_9PEZI</name>
<dbReference type="EMBL" id="JBBPBF010000015">
    <property type="protein sequence ID" value="KAK7611115.1"/>
    <property type="molecule type" value="Genomic_DNA"/>
</dbReference>
<keyword evidence="3" id="KW-1185">Reference proteome</keyword>
<accession>A0ABR1N7C6</accession>
<reference evidence="2 3" key="1">
    <citation type="submission" date="2024-04" db="EMBL/GenBank/DDBJ databases">
        <title>Phyllosticta paracitricarpa is synonymous to the EU quarantine fungus P. citricarpa based on phylogenomic analyses.</title>
        <authorList>
            <consortium name="Lawrence Berkeley National Laboratory"/>
            <person name="Van ingen-buijs V.A."/>
            <person name="Van westerhoven A.C."/>
            <person name="Haridas S."/>
            <person name="Skiadas P."/>
            <person name="Martin F."/>
            <person name="Groenewald J.Z."/>
            <person name="Crous P.W."/>
            <person name="Seidl M.F."/>
        </authorList>
    </citation>
    <scope>NUCLEOTIDE SEQUENCE [LARGE SCALE GENOMIC DNA]</scope>
    <source>
        <strain evidence="2 3">CBS 141358</strain>
    </source>
</reference>
<sequence length="171" mass="18853">MCSGMGLGWAERCAAGARALCLCCFMSDACSSDWRARLINCSAGGLVGAKACSTPWPCYPPGRSRSCWVQSMAAHVQRRLQKPRPWPSFAARTGLRQCSPNPTDHHLTQVDEMIPHLSHQIAPALILTDVDSCQPQLRALIQRKHCKHTPHPPRSIALQTPSFRLSFCLHA</sequence>